<protein>
    <submittedName>
        <fullName evidence="3">Uncharacterized protein</fullName>
    </submittedName>
</protein>
<evidence type="ECO:0000256" key="2">
    <source>
        <dbReference type="SAM" id="Phobius"/>
    </source>
</evidence>
<comment type="caution">
    <text evidence="3">The sequence shown here is derived from an EMBL/GenBank/DDBJ whole genome shotgun (WGS) entry which is preliminary data.</text>
</comment>
<feature type="transmembrane region" description="Helical" evidence="2">
    <location>
        <begin position="60"/>
        <end position="83"/>
    </location>
</feature>
<dbReference type="SUPFAM" id="SSF56436">
    <property type="entry name" value="C-type lectin-like"/>
    <property type="match status" value="1"/>
</dbReference>
<evidence type="ECO:0000313" key="4">
    <source>
        <dbReference type="Proteomes" id="UP001356427"/>
    </source>
</evidence>
<keyword evidence="4" id="KW-1185">Reference proteome</keyword>
<organism evidence="3 4">
    <name type="scientific">Coregonus suidteri</name>
    <dbReference type="NCBI Taxonomy" id="861788"/>
    <lineage>
        <taxon>Eukaryota</taxon>
        <taxon>Metazoa</taxon>
        <taxon>Chordata</taxon>
        <taxon>Craniata</taxon>
        <taxon>Vertebrata</taxon>
        <taxon>Euteleostomi</taxon>
        <taxon>Actinopterygii</taxon>
        <taxon>Neopterygii</taxon>
        <taxon>Teleostei</taxon>
        <taxon>Protacanthopterygii</taxon>
        <taxon>Salmoniformes</taxon>
        <taxon>Salmonidae</taxon>
        <taxon>Coregoninae</taxon>
        <taxon>Coregonus</taxon>
    </lineage>
</organism>
<proteinExistence type="predicted"/>
<feature type="region of interest" description="Disordered" evidence="1">
    <location>
        <begin position="170"/>
        <end position="218"/>
    </location>
</feature>
<keyword evidence="2" id="KW-0472">Membrane</keyword>
<dbReference type="Proteomes" id="UP001356427">
    <property type="component" value="Unassembled WGS sequence"/>
</dbReference>
<gene>
    <name evidence="3" type="ORF">J4Q44_G00125070</name>
</gene>
<reference evidence="3 4" key="1">
    <citation type="submission" date="2021-04" db="EMBL/GenBank/DDBJ databases">
        <authorList>
            <person name="De Guttry C."/>
            <person name="Zahm M."/>
            <person name="Klopp C."/>
            <person name="Cabau C."/>
            <person name="Louis A."/>
            <person name="Berthelot C."/>
            <person name="Parey E."/>
            <person name="Roest Crollius H."/>
            <person name="Montfort J."/>
            <person name="Robinson-Rechavi M."/>
            <person name="Bucao C."/>
            <person name="Bouchez O."/>
            <person name="Gislard M."/>
            <person name="Lluch J."/>
            <person name="Milhes M."/>
            <person name="Lampietro C."/>
            <person name="Lopez Roques C."/>
            <person name="Donnadieu C."/>
            <person name="Braasch I."/>
            <person name="Desvignes T."/>
            <person name="Postlethwait J."/>
            <person name="Bobe J."/>
            <person name="Wedekind C."/>
            <person name="Guiguen Y."/>
        </authorList>
    </citation>
    <scope>NUCLEOTIDE SEQUENCE [LARGE SCALE GENOMIC DNA]</scope>
    <source>
        <strain evidence="3">Cs_M1</strain>
        <tissue evidence="3">Blood</tissue>
    </source>
</reference>
<keyword evidence="2" id="KW-0812">Transmembrane</keyword>
<dbReference type="EMBL" id="JAGTTL010000010">
    <property type="protein sequence ID" value="KAK6317107.1"/>
    <property type="molecule type" value="Genomic_DNA"/>
</dbReference>
<dbReference type="InterPro" id="IPR016187">
    <property type="entry name" value="CTDL_fold"/>
</dbReference>
<dbReference type="AlphaFoldDB" id="A0AAN8R831"/>
<sequence>MELAERYSIPMNDYEDATGLQTRGARTPRTEDIYQSLQSPNITYRQREARPHDRIQWKTFVSPLLLFNALLLMIILVIVGVHYSHFTGAISSENGDFRQNEEMWHLYHNGFYLFWQSVGDCLTADSFCQQRNATLTTLQPHNRVWLLARARGQQLWVLELRDMTELSADGATEEDGEYGDDCALLTGDPTQASMSPGHRKSKGPRSGAPCKISPRGASMIMRKVRDQPRTTRQDLVNDLKRAGTTVLKEKTISNTTTPSWI</sequence>
<accession>A0AAN8R831</accession>
<evidence type="ECO:0000256" key="1">
    <source>
        <dbReference type="SAM" id="MobiDB-lite"/>
    </source>
</evidence>
<feature type="compositionally biased region" description="Acidic residues" evidence="1">
    <location>
        <begin position="171"/>
        <end position="180"/>
    </location>
</feature>
<name>A0AAN8R831_9TELE</name>
<keyword evidence="2" id="KW-1133">Transmembrane helix</keyword>
<evidence type="ECO:0000313" key="3">
    <source>
        <dbReference type="EMBL" id="KAK6317107.1"/>
    </source>
</evidence>